<dbReference type="InterPro" id="IPR015495">
    <property type="entry name" value="Myb_TF_plants"/>
</dbReference>
<dbReference type="Pfam" id="PF00249">
    <property type="entry name" value="Myb_DNA-binding"/>
    <property type="match status" value="2"/>
</dbReference>
<dbReference type="FunFam" id="1.10.10.60:FF:000495">
    <property type="entry name" value="Transcription factor MYB14"/>
    <property type="match status" value="1"/>
</dbReference>
<reference evidence="8" key="1">
    <citation type="submission" date="2023-10" db="EMBL/GenBank/DDBJ databases">
        <authorList>
            <person name="Domelevo Entfellner J.-B."/>
        </authorList>
    </citation>
    <scope>NUCLEOTIDE SEQUENCE</scope>
</reference>
<feature type="region of interest" description="Disordered" evidence="5">
    <location>
        <begin position="115"/>
        <end position="142"/>
    </location>
</feature>
<gene>
    <name evidence="8" type="ORF">AYBTSS11_LOCUS31231</name>
</gene>
<evidence type="ECO:0000256" key="5">
    <source>
        <dbReference type="SAM" id="MobiDB-lite"/>
    </source>
</evidence>
<dbReference type="PROSITE" id="PS51294">
    <property type="entry name" value="HTH_MYB"/>
    <property type="match status" value="2"/>
</dbReference>
<feature type="domain" description="Myb-like" evidence="6">
    <location>
        <begin position="63"/>
        <end position="113"/>
    </location>
</feature>
<keyword evidence="9" id="KW-1185">Reference proteome</keyword>
<keyword evidence="4" id="KW-0539">Nucleus</keyword>
<dbReference type="Gene3D" id="1.10.10.60">
    <property type="entry name" value="Homeodomain-like"/>
    <property type="match status" value="2"/>
</dbReference>
<evidence type="ECO:0000259" key="6">
    <source>
        <dbReference type="PROSITE" id="PS50090"/>
    </source>
</evidence>
<dbReference type="CDD" id="cd00167">
    <property type="entry name" value="SANT"/>
    <property type="match status" value="2"/>
</dbReference>
<feature type="compositionally biased region" description="Polar residues" evidence="5">
    <location>
        <begin position="119"/>
        <end position="142"/>
    </location>
</feature>
<dbReference type="InterPro" id="IPR009057">
    <property type="entry name" value="Homeodomain-like_sf"/>
</dbReference>
<keyword evidence="3" id="KW-0238">DNA-binding</keyword>
<feature type="domain" description="HTH myb-type" evidence="7">
    <location>
        <begin position="10"/>
        <end position="62"/>
    </location>
</feature>
<dbReference type="InterPro" id="IPR001005">
    <property type="entry name" value="SANT/Myb"/>
</dbReference>
<evidence type="ECO:0000313" key="9">
    <source>
        <dbReference type="Proteomes" id="UP001189624"/>
    </source>
</evidence>
<evidence type="ECO:0000256" key="2">
    <source>
        <dbReference type="ARBA" id="ARBA00022737"/>
    </source>
</evidence>
<dbReference type="InterPro" id="IPR017930">
    <property type="entry name" value="Myb_dom"/>
</dbReference>
<dbReference type="AlphaFoldDB" id="A0AA86W5G8"/>
<evidence type="ECO:0000256" key="1">
    <source>
        <dbReference type="ARBA" id="ARBA00004123"/>
    </source>
</evidence>
<dbReference type="FunFam" id="1.10.10.60:FF:000001">
    <property type="entry name" value="MYB-related transcription factor"/>
    <property type="match status" value="1"/>
</dbReference>
<evidence type="ECO:0000313" key="8">
    <source>
        <dbReference type="EMBL" id="CAJ1979020.1"/>
    </source>
</evidence>
<dbReference type="Gramene" id="rna-AYBTSS11_LOCUS31231">
    <property type="protein sequence ID" value="CAJ1979020.1"/>
    <property type="gene ID" value="gene-AYBTSS11_LOCUS31231"/>
</dbReference>
<dbReference type="SMART" id="SM00717">
    <property type="entry name" value="SANT"/>
    <property type="match status" value="2"/>
</dbReference>
<dbReference type="PANTHER" id="PTHR10641:SF1388">
    <property type="entry name" value="MYB TRANSCRIPTION FACTOR"/>
    <property type="match status" value="1"/>
</dbReference>
<accession>A0AA86W5G8</accession>
<keyword evidence="2" id="KW-0677">Repeat</keyword>
<evidence type="ECO:0000256" key="3">
    <source>
        <dbReference type="ARBA" id="ARBA00023125"/>
    </source>
</evidence>
<name>A0AA86W5G8_9FABA</name>
<dbReference type="GO" id="GO:0003677">
    <property type="term" value="F:DNA binding"/>
    <property type="evidence" value="ECO:0007669"/>
    <property type="project" value="UniProtKB-KW"/>
</dbReference>
<dbReference type="PROSITE" id="PS50090">
    <property type="entry name" value="MYB_LIKE"/>
    <property type="match status" value="2"/>
</dbReference>
<feature type="domain" description="HTH myb-type" evidence="7">
    <location>
        <begin position="63"/>
        <end position="117"/>
    </location>
</feature>
<dbReference type="Proteomes" id="UP001189624">
    <property type="component" value="Chromosome 11"/>
</dbReference>
<evidence type="ECO:0000256" key="4">
    <source>
        <dbReference type="ARBA" id="ARBA00023242"/>
    </source>
</evidence>
<feature type="domain" description="Myb-like" evidence="6">
    <location>
        <begin position="10"/>
        <end position="62"/>
    </location>
</feature>
<proteinExistence type="predicted"/>
<dbReference type="GO" id="GO:0005634">
    <property type="term" value="C:nucleus"/>
    <property type="evidence" value="ECO:0007669"/>
    <property type="project" value="UniProtKB-SubCell"/>
</dbReference>
<comment type="subcellular location">
    <subcellularLocation>
        <location evidence="1">Nucleus</location>
    </subcellularLocation>
</comment>
<dbReference type="EMBL" id="OY731408">
    <property type="protein sequence ID" value="CAJ1979020.1"/>
    <property type="molecule type" value="Genomic_DNA"/>
</dbReference>
<organism evidence="8 9">
    <name type="scientific">Sphenostylis stenocarpa</name>
    <dbReference type="NCBI Taxonomy" id="92480"/>
    <lineage>
        <taxon>Eukaryota</taxon>
        <taxon>Viridiplantae</taxon>
        <taxon>Streptophyta</taxon>
        <taxon>Embryophyta</taxon>
        <taxon>Tracheophyta</taxon>
        <taxon>Spermatophyta</taxon>
        <taxon>Magnoliopsida</taxon>
        <taxon>eudicotyledons</taxon>
        <taxon>Gunneridae</taxon>
        <taxon>Pentapetalae</taxon>
        <taxon>rosids</taxon>
        <taxon>fabids</taxon>
        <taxon>Fabales</taxon>
        <taxon>Fabaceae</taxon>
        <taxon>Papilionoideae</taxon>
        <taxon>50 kb inversion clade</taxon>
        <taxon>NPAAA clade</taxon>
        <taxon>indigoferoid/millettioid clade</taxon>
        <taxon>Phaseoleae</taxon>
        <taxon>Sphenostylis</taxon>
    </lineage>
</organism>
<evidence type="ECO:0000259" key="7">
    <source>
        <dbReference type="PROSITE" id="PS51294"/>
    </source>
</evidence>
<protein>
    <submittedName>
        <fullName evidence="8">Uncharacterized protein</fullName>
    </submittedName>
</protein>
<sequence length="240" mass="27948">MMVRTPGCDKNGLKKGTWTPEEDKKLVDYITRYGHWNWRLLPKFAGLARCGKSCRLRWLNYLRPNLKRGNYTEEEEETIIKLHRHLGNRWSAIAARIPGRTDNEIKNYWHTNLKKRSQQDSATESQVSNSSEQCPTTTEPSANTFQSFNSTQDCSPFSQHSSSSTTSTECTTVTRNENLVLQDDFSFWDTDTDLVSGNFWLESYLFDISYETSDPEYFSTVFDAELWSHDYCHLDVENIY</sequence>
<dbReference type="SUPFAM" id="SSF46689">
    <property type="entry name" value="Homeodomain-like"/>
    <property type="match status" value="1"/>
</dbReference>
<dbReference type="PANTHER" id="PTHR10641">
    <property type="entry name" value="MYB FAMILY TRANSCRIPTION FACTOR"/>
    <property type="match status" value="1"/>
</dbReference>